<evidence type="ECO:0000313" key="4">
    <source>
        <dbReference type="EMBL" id="KAF2259680.1"/>
    </source>
</evidence>
<gene>
    <name evidence="4" type="ORF">CC78DRAFT_585671</name>
</gene>
<comment type="caution">
    <text evidence="4">The sequence shown here is derived from an EMBL/GenBank/DDBJ whole genome shotgun (WGS) entry which is preliminary data.</text>
</comment>
<dbReference type="PRINTS" id="PR00081">
    <property type="entry name" value="GDHRDH"/>
</dbReference>
<reference evidence="5" key="1">
    <citation type="journal article" date="2020" name="Stud. Mycol.">
        <title>101 Dothideomycetes genomes: A test case for predicting lifestyles and emergence of pathogens.</title>
        <authorList>
            <person name="Haridas S."/>
            <person name="Albert R."/>
            <person name="Binder M."/>
            <person name="Bloem J."/>
            <person name="LaButti K."/>
            <person name="Salamov A."/>
            <person name="Andreopoulos B."/>
            <person name="Baker S."/>
            <person name="Barry K."/>
            <person name="Bills G."/>
            <person name="Bluhm B."/>
            <person name="Cannon C."/>
            <person name="Castanera R."/>
            <person name="Culley D."/>
            <person name="Daum C."/>
            <person name="Ezra D."/>
            <person name="Gonzalez J."/>
            <person name="Henrissat B."/>
            <person name="Kuo A."/>
            <person name="Liang C."/>
            <person name="Lipzen A."/>
            <person name="Lutzoni F."/>
            <person name="Magnuson J."/>
            <person name="Mondo S."/>
            <person name="Nolan M."/>
            <person name="Ohm R."/>
            <person name="Pangilinan J."/>
            <person name="Park H.-J."/>
            <person name="Ramirez L."/>
            <person name="Alfaro M."/>
            <person name="Sun H."/>
            <person name="Tritt A."/>
            <person name="Yoshinaga Y."/>
            <person name="Zwiers L.-H."/>
            <person name="Turgeon B."/>
            <person name="Goodwin S."/>
            <person name="Spatafora J."/>
            <person name="Crous P."/>
            <person name="Grigoriev I."/>
        </authorList>
    </citation>
    <scope>NUCLEOTIDE SEQUENCE [LARGE SCALE GENOMIC DNA]</scope>
    <source>
        <strain evidence="5">CBS 304.66</strain>
    </source>
</reference>
<evidence type="ECO:0000313" key="5">
    <source>
        <dbReference type="Proteomes" id="UP000800093"/>
    </source>
</evidence>
<comment type="similarity">
    <text evidence="1">Belongs to the short-chain dehydrogenases/reductases (SDR) family.</text>
</comment>
<organism evidence="4 5">
    <name type="scientific">Lojkania enalia</name>
    <dbReference type="NCBI Taxonomy" id="147567"/>
    <lineage>
        <taxon>Eukaryota</taxon>
        <taxon>Fungi</taxon>
        <taxon>Dikarya</taxon>
        <taxon>Ascomycota</taxon>
        <taxon>Pezizomycotina</taxon>
        <taxon>Dothideomycetes</taxon>
        <taxon>Pleosporomycetidae</taxon>
        <taxon>Pleosporales</taxon>
        <taxon>Pleosporales incertae sedis</taxon>
        <taxon>Lojkania</taxon>
    </lineage>
</organism>
<dbReference type="OrthoDB" id="191139at2759"/>
<evidence type="ECO:0000256" key="2">
    <source>
        <dbReference type="ARBA" id="ARBA00022857"/>
    </source>
</evidence>
<dbReference type="PANTHER" id="PTHR24320:SF236">
    <property type="entry name" value="SHORT-CHAIN DEHYDROGENASE-RELATED"/>
    <property type="match status" value="1"/>
</dbReference>
<dbReference type="GO" id="GO:0016491">
    <property type="term" value="F:oxidoreductase activity"/>
    <property type="evidence" value="ECO:0007669"/>
    <property type="project" value="UniProtKB-KW"/>
</dbReference>
<name>A0A9P4MW14_9PLEO</name>
<keyword evidence="3" id="KW-0560">Oxidoreductase</keyword>
<dbReference type="EMBL" id="ML986702">
    <property type="protein sequence ID" value="KAF2259680.1"/>
    <property type="molecule type" value="Genomic_DNA"/>
</dbReference>
<accession>A0A9P4MW14</accession>
<keyword evidence="5" id="KW-1185">Reference proteome</keyword>
<protein>
    <recommendedName>
        <fullName evidence="6">NAD(P)-binding protein</fullName>
    </recommendedName>
</protein>
<proteinExistence type="inferred from homology"/>
<dbReference type="Proteomes" id="UP000800093">
    <property type="component" value="Unassembled WGS sequence"/>
</dbReference>
<evidence type="ECO:0008006" key="6">
    <source>
        <dbReference type="Google" id="ProtNLM"/>
    </source>
</evidence>
<dbReference type="Gene3D" id="3.40.50.720">
    <property type="entry name" value="NAD(P)-binding Rossmann-like Domain"/>
    <property type="match status" value="1"/>
</dbReference>
<evidence type="ECO:0000256" key="1">
    <source>
        <dbReference type="ARBA" id="ARBA00006484"/>
    </source>
</evidence>
<dbReference type="InterPro" id="IPR036291">
    <property type="entry name" value="NAD(P)-bd_dom_sf"/>
</dbReference>
<keyword evidence="2" id="KW-0521">NADP</keyword>
<dbReference type="AlphaFoldDB" id="A0A9P4MW14"/>
<sequence>MLKAVWQQYLPQKPTFTERDVPPGSQVGKVFIVTGTNKGIGYELAKMLYFTGATIYLTVTPGPASPTTLKTLYLDLAHLTTIEASTATFAAQEIRFDILWNNAGIGGKPKGTTTKQNL</sequence>
<dbReference type="SUPFAM" id="SSF51735">
    <property type="entry name" value="NAD(P)-binding Rossmann-fold domains"/>
    <property type="match status" value="1"/>
</dbReference>
<dbReference type="PANTHER" id="PTHR24320">
    <property type="entry name" value="RETINOL DEHYDROGENASE"/>
    <property type="match status" value="1"/>
</dbReference>
<dbReference type="InterPro" id="IPR002347">
    <property type="entry name" value="SDR_fam"/>
</dbReference>
<dbReference type="Pfam" id="PF00106">
    <property type="entry name" value="adh_short"/>
    <property type="match status" value="1"/>
</dbReference>
<evidence type="ECO:0000256" key="3">
    <source>
        <dbReference type="ARBA" id="ARBA00023002"/>
    </source>
</evidence>